<name>A0A6P2MZV3_9BURK</name>
<proteinExistence type="predicted"/>
<evidence type="ECO:0000259" key="3">
    <source>
        <dbReference type="PROSITE" id="PS50977"/>
    </source>
</evidence>
<accession>A0A6P2MZV3</accession>
<feature type="domain" description="HTH tetR-type" evidence="3">
    <location>
        <begin position="21"/>
        <end position="81"/>
    </location>
</feature>
<dbReference type="PROSITE" id="PS50977">
    <property type="entry name" value="HTH_TETR_2"/>
    <property type="match status" value="1"/>
</dbReference>
<protein>
    <recommendedName>
        <fullName evidence="3">HTH tetR-type domain-containing protein</fullName>
    </recommendedName>
</protein>
<dbReference type="InterPro" id="IPR009057">
    <property type="entry name" value="Homeodomain-like_sf"/>
</dbReference>
<feature type="DNA-binding region" description="H-T-H motif" evidence="2">
    <location>
        <begin position="44"/>
        <end position="63"/>
    </location>
</feature>
<evidence type="ECO:0000256" key="1">
    <source>
        <dbReference type="ARBA" id="ARBA00023125"/>
    </source>
</evidence>
<dbReference type="EMBL" id="CABVPP010000033">
    <property type="protein sequence ID" value="VWB85663.1"/>
    <property type="molecule type" value="Genomic_DNA"/>
</dbReference>
<evidence type="ECO:0000313" key="7">
    <source>
        <dbReference type="Proteomes" id="UP001248067"/>
    </source>
</evidence>
<dbReference type="RefSeq" id="WP_174903278.1">
    <property type="nucleotide sequence ID" value="NZ_CABVPP010000033.1"/>
</dbReference>
<evidence type="ECO:0000313" key="5">
    <source>
        <dbReference type="EMBL" id="VWB85663.1"/>
    </source>
</evidence>
<dbReference type="InterPro" id="IPR001647">
    <property type="entry name" value="HTH_TetR"/>
</dbReference>
<reference evidence="4 7" key="1">
    <citation type="submission" date="2019-06" db="EMBL/GenBank/DDBJ databases">
        <title>Evolution of Burkholderia multivorans in the lungs of Cystic Fibrosis patients.</title>
        <authorList>
            <person name="Moreira L.M."/>
        </authorList>
    </citation>
    <scope>NUCLEOTIDE SEQUENCE [LARGE SCALE GENOMIC DNA]</scope>
    <source>
        <strain evidence="4 7">VC13239</strain>
    </source>
</reference>
<dbReference type="Proteomes" id="UP000494162">
    <property type="component" value="Unassembled WGS sequence"/>
</dbReference>
<organism evidence="5 6">
    <name type="scientific">Burkholderia pseudomultivorans</name>
    <dbReference type="NCBI Taxonomy" id="1207504"/>
    <lineage>
        <taxon>Bacteria</taxon>
        <taxon>Pseudomonadati</taxon>
        <taxon>Pseudomonadota</taxon>
        <taxon>Betaproteobacteria</taxon>
        <taxon>Burkholderiales</taxon>
        <taxon>Burkholderiaceae</taxon>
        <taxon>Burkholderia</taxon>
        <taxon>Burkholderia cepacia complex</taxon>
    </lineage>
</organism>
<dbReference type="SUPFAM" id="SSF46689">
    <property type="entry name" value="Homeodomain-like"/>
    <property type="match status" value="1"/>
</dbReference>
<gene>
    <name evidence="5" type="ORF">BPS26883_04112</name>
    <name evidence="4" type="ORF">FEQ00_00069</name>
</gene>
<evidence type="ECO:0000313" key="4">
    <source>
        <dbReference type="EMBL" id="MDR8751669.1"/>
    </source>
</evidence>
<evidence type="ECO:0000313" key="6">
    <source>
        <dbReference type="Proteomes" id="UP000494162"/>
    </source>
</evidence>
<dbReference type="GO" id="GO:0003677">
    <property type="term" value="F:DNA binding"/>
    <property type="evidence" value="ECO:0007669"/>
    <property type="project" value="UniProtKB-UniRule"/>
</dbReference>
<keyword evidence="1 2" id="KW-0238">DNA-binding</keyword>
<dbReference type="GeneID" id="93171145"/>
<evidence type="ECO:0000256" key="2">
    <source>
        <dbReference type="PROSITE-ProRule" id="PRU00335"/>
    </source>
</evidence>
<reference evidence="5 6" key="2">
    <citation type="submission" date="2019-09" db="EMBL/GenBank/DDBJ databases">
        <authorList>
            <person name="Depoorter E."/>
        </authorList>
    </citation>
    <scope>NUCLEOTIDE SEQUENCE [LARGE SCALE GENOMIC DNA]</scope>
    <source>
        <strain evidence="5">LMG 26883</strain>
    </source>
</reference>
<dbReference type="Gene3D" id="1.10.357.10">
    <property type="entry name" value="Tetracycline Repressor, domain 2"/>
    <property type="match status" value="1"/>
</dbReference>
<dbReference type="Proteomes" id="UP001248067">
    <property type="component" value="Unassembled WGS sequence"/>
</dbReference>
<dbReference type="AlphaFoldDB" id="A0A6P2MZV3"/>
<dbReference type="EMBL" id="VJSY01000001">
    <property type="protein sequence ID" value="MDR8751669.1"/>
    <property type="molecule type" value="Genomic_DNA"/>
</dbReference>
<keyword evidence="7" id="KW-1185">Reference proteome</keyword>
<sequence length="231" mass="26688">MAIDKETPAQTQRRPLREKGVLRYNKLLDAAHELLMHKEIEEIGLYQVATQAEVPPASAYHFFPNQGAILLGLAERYHLLFSDERRACMLPTVETWQQWMTERFESSARLYNSNLPMCKLFLGSHTTRELVQSEAGFNEQLAAQFEAIFIRHFYMPFIRDMRGKFLVVLTLVDAVFSLSYTKHRHITPEFEKDAKAAAIGYLRTFLPEILERRPVPLQDDEVQALIDGSKS</sequence>